<name>A0ACA9P3V3_9GLOM</name>
<proteinExistence type="predicted"/>
<dbReference type="EMBL" id="CAJVPM010032727">
    <property type="protein sequence ID" value="CAG8683222.1"/>
    <property type="molecule type" value="Genomic_DNA"/>
</dbReference>
<evidence type="ECO:0000313" key="1">
    <source>
        <dbReference type="EMBL" id="CAG8683222.1"/>
    </source>
</evidence>
<dbReference type="Proteomes" id="UP000789860">
    <property type="component" value="Unassembled WGS sequence"/>
</dbReference>
<sequence length="138" mass="16209">RQRVINEDSRKKFFNRILPMSINSTFSSDSSSLSPDLTILLLDDNILYENFTAADIKQKQLHYLPDSIPEDDLHYQSFEDIYGNRTTENYRPSLVKSRTKTKTSKAKTKHTMPFMQRSFPKKDKALLKQFLDTIFYTC</sequence>
<reference evidence="1" key="1">
    <citation type="submission" date="2021-06" db="EMBL/GenBank/DDBJ databases">
        <authorList>
            <person name="Kallberg Y."/>
            <person name="Tangrot J."/>
            <person name="Rosling A."/>
        </authorList>
    </citation>
    <scope>NUCLEOTIDE SEQUENCE</scope>
    <source>
        <strain evidence="1">AU212A</strain>
    </source>
</reference>
<feature type="non-terminal residue" evidence="1">
    <location>
        <position position="138"/>
    </location>
</feature>
<organism evidence="1 2">
    <name type="scientific">Scutellospora calospora</name>
    <dbReference type="NCBI Taxonomy" id="85575"/>
    <lineage>
        <taxon>Eukaryota</taxon>
        <taxon>Fungi</taxon>
        <taxon>Fungi incertae sedis</taxon>
        <taxon>Mucoromycota</taxon>
        <taxon>Glomeromycotina</taxon>
        <taxon>Glomeromycetes</taxon>
        <taxon>Diversisporales</taxon>
        <taxon>Gigasporaceae</taxon>
        <taxon>Scutellospora</taxon>
    </lineage>
</organism>
<protein>
    <submittedName>
        <fullName evidence="1">7166_t:CDS:1</fullName>
    </submittedName>
</protein>
<evidence type="ECO:0000313" key="2">
    <source>
        <dbReference type="Proteomes" id="UP000789860"/>
    </source>
</evidence>
<comment type="caution">
    <text evidence="1">The sequence shown here is derived from an EMBL/GenBank/DDBJ whole genome shotgun (WGS) entry which is preliminary data.</text>
</comment>
<keyword evidence="2" id="KW-1185">Reference proteome</keyword>
<accession>A0ACA9P3V3</accession>
<gene>
    <name evidence="1" type="ORF">SCALOS_LOCUS9808</name>
</gene>
<feature type="non-terminal residue" evidence="1">
    <location>
        <position position="1"/>
    </location>
</feature>